<dbReference type="EMBL" id="JMQC01000012">
    <property type="protein sequence ID" value="KFM94811.1"/>
    <property type="molecule type" value="Genomic_DNA"/>
</dbReference>
<protein>
    <submittedName>
        <fullName evidence="1">Uncharacterized protein</fullName>
    </submittedName>
</protein>
<evidence type="ECO:0000313" key="1">
    <source>
        <dbReference type="EMBL" id="KFM94811.1"/>
    </source>
</evidence>
<evidence type="ECO:0000313" key="3">
    <source>
        <dbReference type="Proteomes" id="UP000029389"/>
    </source>
</evidence>
<dbReference type="RefSeq" id="WP_042985265.1">
    <property type="nucleotide sequence ID" value="NZ_JMQC01000012.1"/>
</dbReference>
<keyword evidence="4" id="KW-1185">Reference proteome</keyword>
<dbReference type="Proteomes" id="UP000264294">
    <property type="component" value="Unassembled WGS sequence"/>
</dbReference>
<name>A0A090Y9D8_9BACI</name>
<reference evidence="2 4" key="2">
    <citation type="submission" date="2018-08" db="EMBL/GenBank/DDBJ databases">
        <title>Bacillus clarus sp. nov. strain PS00077A.</title>
        <authorList>
            <person name="Mendez Acevedo M."/>
            <person name="Carroll L."/>
            <person name="Mukherjee M."/>
            <person name="Wiedmann M."/>
            <person name="Kovac J."/>
        </authorList>
    </citation>
    <scope>NUCLEOTIDE SEQUENCE [LARGE SCALE GENOMIC DNA]</scope>
    <source>
        <strain evidence="2 4">PS00077A</strain>
    </source>
</reference>
<evidence type="ECO:0000313" key="4">
    <source>
        <dbReference type="Proteomes" id="UP000264294"/>
    </source>
</evidence>
<dbReference type="Proteomes" id="UP000029389">
    <property type="component" value="Unassembled WGS sequence"/>
</dbReference>
<evidence type="ECO:0000313" key="2">
    <source>
        <dbReference type="EMBL" id="RFT64495.1"/>
    </source>
</evidence>
<dbReference type="PATRIC" id="fig|1405.8.peg.6132"/>
<gene>
    <name evidence="2" type="ORF">D0U04_21690</name>
    <name evidence="1" type="ORF">DJ93_6039</name>
</gene>
<reference evidence="1 3" key="1">
    <citation type="submission" date="2014-04" db="EMBL/GenBank/DDBJ databases">
        <authorList>
            <person name="Bishop-Lilly K.A."/>
            <person name="Broomall S.M."/>
            <person name="Chain P.S."/>
            <person name="Chertkov O."/>
            <person name="Coyne S.R."/>
            <person name="Daligault H.E."/>
            <person name="Davenport K.W."/>
            <person name="Erkkila T."/>
            <person name="Frey K.G."/>
            <person name="Gibbons H.S."/>
            <person name="Gu W."/>
            <person name="Jaissle J."/>
            <person name="Johnson S.L."/>
            <person name="Koroleva G.I."/>
            <person name="Ladner J.T."/>
            <person name="Lo C.-C."/>
            <person name="Minogue T.D."/>
            <person name="Munk C."/>
            <person name="Palacios G.F."/>
            <person name="Redden C.L."/>
            <person name="Rosenzweig C.N."/>
            <person name="Scholz M.B."/>
            <person name="Teshima H."/>
            <person name="Xu Y."/>
        </authorList>
    </citation>
    <scope>NUCLEOTIDE SEQUENCE [LARGE SCALE GENOMIC DNA]</scope>
    <source>
        <strain evidence="1 3">BHP</strain>
    </source>
</reference>
<dbReference type="AlphaFoldDB" id="A0A090Y9D8"/>
<accession>A0A090Y9D8</accession>
<dbReference type="EMBL" id="QVOD01000034">
    <property type="protein sequence ID" value="RFT64495.1"/>
    <property type="molecule type" value="Genomic_DNA"/>
</dbReference>
<comment type="caution">
    <text evidence="1">The sequence shown here is derived from an EMBL/GenBank/DDBJ whole genome shotgun (WGS) entry which is preliminary data.</text>
</comment>
<proteinExistence type="predicted"/>
<sequence>MSKQKQREQYNWNFKKETNPKFYDWLNAQTNLSESLITLVLHFVDQYGIDDVTDYEVSKKMQRDLFMKEKFYQDISALLENANINNVHQNKNVPIAEVKEQKVEKEENHIEKVDKKEEVKVQKELELIEKKQKGDTYLDDVDESAIFGD</sequence>
<organism evidence="1 3">
    <name type="scientific">Bacillus clarus</name>
    <dbReference type="NCBI Taxonomy" id="2338372"/>
    <lineage>
        <taxon>Bacteria</taxon>
        <taxon>Bacillati</taxon>
        <taxon>Bacillota</taxon>
        <taxon>Bacilli</taxon>
        <taxon>Bacillales</taxon>
        <taxon>Bacillaceae</taxon>
        <taxon>Bacillus</taxon>
        <taxon>Bacillus cereus group</taxon>
    </lineage>
</organism>